<dbReference type="CDD" id="cd09138">
    <property type="entry name" value="PLDc_vPLD1_2_yPLD_like_1"/>
    <property type="match status" value="1"/>
</dbReference>
<feature type="domain" description="PX" evidence="12">
    <location>
        <begin position="85"/>
        <end position="227"/>
    </location>
</feature>
<dbReference type="Gene3D" id="2.30.29.30">
    <property type="entry name" value="Pleckstrin-homology domain (PH domain)/Phosphotyrosine-binding domain (PTB)"/>
    <property type="match status" value="1"/>
</dbReference>
<sequence>MMEGISTLELTANNPDGPPSPNVTSDGEFDDDLGVPESLLIDIIANSKDIDDGAPTSGRISFKNIHKPPMKFKSMSRDVFIKGEPIKVSINEYERNYTTHLINPYLYTICFEHGNFTWKVKKRFKHFFDLHQQLMLFRTSLNIPFPTKTHRKRRESFRNTATADEKTGKKKKIMLPRFPRKPEVLVLNEHLDHRMKQLEDYLTNLLTICIYRYHPATIEFLEISHLSFITDLGVKGKEGLIMKRTGSTQPGQSGCNFFGCFYGFCCIRCKHLCKDVLCATWRSRWFFVKDTCFGYIDPSDGRVKCVILFDQGFEVASGLYSTGMNKGFQIQTLSRQIVIKCNTRGQKKAFIEALKDVSSTTAKDFTKGNPHHSFAPVRSNITSCWFVDGAGYMACVADALEGAQEEIFIADWWLSPEIYLKRPAIEGEHWRLDRVLRRKAEEGVKIFVLLYKEFEMALGLNSYYSKQKLSGLHENIKVLRHPDHAKVGVFFWAHHEKIVVVDQTYAFLGGLDLCYGRWDDYQHRLTDLGSITQATLDVSSFKKRTSTIPGGDIFHPLPKPPLPELIVDSSIDKASISSESSESLPQLQPGDNLLMVSRPDERLKMNTPEMERKNALTNIKKNVKLKGKELLSMVYGENEKQMHMKIEVKEKREVSIYEELNGSAKYWIGKDYCNFIVKDFNDLESPFIDFIDRVSTPRMPWHDIAVYVQGATARDVSRHFIARWNATKLEKAKLNKSHPYLLPKSYESLADVRNMNLNLPETHNVTCQVLRSASQWSCGFMDADHVEQSIHEAYIEAISKSQHYIYIENQFFISMPQSNRDTKNLIGESIYKRIVRAHNENATFRVFVVMPLLPGFEGEVGESTGTSLHAITHWNYASISRGRDALLTRLRKAGIEDPIRYISFYGLRTHSSLNGEPITELIYVHSKLMIVDDKLVICGSANINDRSLIGKRDSEIAVRIEDQDFDDGRMNGNSFPCGKYAGSLRKYLFKEHLGLLGREHERIDIDITDPICDEFYLNIWYATAELNTMFYDKVFHCIPTDEVETFSQLKEHIKKQPLYMSELSRSEQMLNTIEGHLVLLPLNFLCSETLTPGPSTVEGMMPSALWT</sequence>
<feature type="region of interest" description="Disordered" evidence="10">
    <location>
        <begin position="1"/>
        <end position="28"/>
    </location>
</feature>
<evidence type="ECO:0000256" key="2">
    <source>
        <dbReference type="ARBA" id="ARBA00008664"/>
    </source>
</evidence>
<keyword evidence="4 9" id="KW-0378">Hydrolase</keyword>
<evidence type="ECO:0000256" key="9">
    <source>
        <dbReference type="PIRNR" id="PIRNR009376"/>
    </source>
</evidence>
<dbReference type="SUPFAM" id="SSF64268">
    <property type="entry name" value="PX domain"/>
    <property type="match status" value="1"/>
</dbReference>
<comment type="catalytic activity">
    <reaction evidence="1 9">
        <text>a 1,2-diacyl-sn-glycero-3-phosphocholine + H2O = a 1,2-diacyl-sn-glycero-3-phosphate + choline + H(+)</text>
        <dbReference type="Rhea" id="RHEA:14445"/>
        <dbReference type="ChEBI" id="CHEBI:15354"/>
        <dbReference type="ChEBI" id="CHEBI:15377"/>
        <dbReference type="ChEBI" id="CHEBI:15378"/>
        <dbReference type="ChEBI" id="CHEBI:57643"/>
        <dbReference type="ChEBI" id="CHEBI:58608"/>
        <dbReference type="EC" id="3.1.4.4"/>
    </reaction>
</comment>
<dbReference type="InterPro" id="IPR025202">
    <property type="entry name" value="PLD-like_dom"/>
</dbReference>
<dbReference type="PROSITE" id="PS50035">
    <property type="entry name" value="PLD"/>
    <property type="match status" value="2"/>
</dbReference>
<dbReference type="Proteomes" id="UP000695000">
    <property type="component" value="Unplaced"/>
</dbReference>
<evidence type="ECO:0000259" key="11">
    <source>
        <dbReference type="PROSITE" id="PS50035"/>
    </source>
</evidence>
<dbReference type="Pfam" id="PF13091">
    <property type="entry name" value="PLDc_2"/>
    <property type="match status" value="1"/>
</dbReference>
<dbReference type="InterPro" id="IPR036871">
    <property type="entry name" value="PX_dom_sf"/>
</dbReference>
<dbReference type="SMART" id="SM00155">
    <property type="entry name" value="PLDc"/>
    <property type="match status" value="2"/>
</dbReference>
<keyword evidence="3" id="KW-0677">Repeat</keyword>
<dbReference type="CDD" id="cd09141">
    <property type="entry name" value="PLDc_vPLD1_2_yPLD_like_2"/>
    <property type="match status" value="1"/>
</dbReference>
<evidence type="ECO:0000256" key="3">
    <source>
        <dbReference type="ARBA" id="ARBA00022737"/>
    </source>
</evidence>
<dbReference type="CDD" id="cd06895">
    <property type="entry name" value="PX_PLD"/>
    <property type="match status" value="1"/>
</dbReference>
<keyword evidence="6" id="KW-0443">Lipid metabolism</keyword>
<organism evidence="13 14">
    <name type="scientific">Nicrophorus vespilloides</name>
    <name type="common">Boreal carrion beetle</name>
    <dbReference type="NCBI Taxonomy" id="110193"/>
    <lineage>
        <taxon>Eukaryota</taxon>
        <taxon>Metazoa</taxon>
        <taxon>Ecdysozoa</taxon>
        <taxon>Arthropoda</taxon>
        <taxon>Hexapoda</taxon>
        <taxon>Insecta</taxon>
        <taxon>Pterygota</taxon>
        <taxon>Neoptera</taxon>
        <taxon>Endopterygota</taxon>
        <taxon>Coleoptera</taxon>
        <taxon>Polyphaga</taxon>
        <taxon>Staphyliniformia</taxon>
        <taxon>Silphidae</taxon>
        <taxon>Nicrophorinae</taxon>
        <taxon>Nicrophorus</taxon>
    </lineage>
</organism>
<dbReference type="InterPro" id="IPR001736">
    <property type="entry name" value="PLipase_D/transphosphatidylase"/>
</dbReference>
<reference evidence="14" key="1">
    <citation type="submission" date="2025-08" db="UniProtKB">
        <authorList>
            <consortium name="RefSeq"/>
        </authorList>
    </citation>
    <scope>IDENTIFICATION</scope>
    <source>
        <tissue evidence="14">Whole Larva</tissue>
    </source>
</reference>
<proteinExistence type="inferred from homology"/>
<dbReference type="EC" id="3.1.4.4" evidence="9"/>
<dbReference type="Gene3D" id="3.30.1520.10">
    <property type="entry name" value="Phox-like domain"/>
    <property type="match status" value="1"/>
</dbReference>
<evidence type="ECO:0000313" key="13">
    <source>
        <dbReference type="Proteomes" id="UP000695000"/>
    </source>
</evidence>
<comment type="subcellular location">
    <subcellularLocation>
        <location evidence="8">Endomembrane system</location>
        <topology evidence="8">Lipid-anchor</topology>
    </subcellularLocation>
</comment>
<dbReference type="InterPro" id="IPR001683">
    <property type="entry name" value="PX_dom"/>
</dbReference>
<keyword evidence="7" id="KW-0449">Lipoprotein</keyword>
<evidence type="ECO:0000313" key="14">
    <source>
        <dbReference type="RefSeq" id="XP_017779979.1"/>
    </source>
</evidence>
<dbReference type="GeneID" id="108565175"/>
<dbReference type="InterPro" id="IPR011993">
    <property type="entry name" value="PH-like_dom_sf"/>
</dbReference>
<protein>
    <recommendedName>
        <fullName evidence="9">Phospholipase</fullName>
        <ecNumber evidence="9">3.1.4.4</ecNumber>
    </recommendedName>
</protein>
<accession>A0ABM1MZH9</accession>
<dbReference type="Pfam" id="PF00787">
    <property type="entry name" value="PX"/>
    <property type="match status" value="1"/>
</dbReference>
<dbReference type="PANTHER" id="PTHR18896">
    <property type="entry name" value="PHOSPHOLIPASE D"/>
    <property type="match status" value="1"/>
</dbReference>
<feature type="domain" description="PLD phosphodiesterase" evidence="11">
    <location>
        <begin position="920"/>
        <end position="947"/>
    </location>
</feature>
<evidence type="ECO:0000256" key="5">
    <source>
        <dbReference type="ARBA" id="ARBA00022963"/>
    </source>
</evidence>
<name>A0ABM1MZH9_NICVS</name>
<dbReference type="Pfam" id="PF00614">
    <property type="entry name" value="PLDc"/>
    <property type="match status" value="1"/>
</dbReference>
<dbReference type="RefSeq" id="XP_017779979.1">
    <property type="nucleotide sequence ID" value="XM_017924490.1"/>
</dbReference>
<dbReference type="InterPro" id="IPR016555">
    <property type="entry name" value="PLipase_D_euk"/>
</dbReference>
<dbReference type="SMART" id="SM00312">
    <property type="entry name" value="PX"/>
    <property type="match status" value="1"/>
</dbReference>
<dbReference type="CDD" id="cd01254">
    <property type="entry name" value="PH_PLD"/>
    <property type="match status" value="1"/>
</dbReference>
<keyword evidence="5 9" id="KW-0442">Lipid degradation</keyword>
<dbReference type="InterPro" id="IPR015679">
    <property type="entry name" value="PLipase_D_fam"/>
</dbReference>
<keyword evidence="13" id="KW-1185">Reference proteome</keyword>
<dbReference type="PIRSF" id="PIRSF009376">
    <property type="entry name" value="Phospholipase_D_euk"/>
    <property type="match status" value="1"/>
</dbReference>
<evidence type="ECO:0000256" key="8">
    <source>
        <dbReference type="ARBA" id="ARBA00037868"/>
    </source>
</evidence>
<gene>
    <name evidence="14" type="primary">LOC108565175</name>
</gene>
<dbReference type="Gene3D" id="3.30.870.10">
    <property type="entry name" value="Endonuclease Chain A"/>
    <property type="match status" value="3"/>
</dbReference>
<evidence type="ECO:0000256" key="1">
    <source>
        <dbReference type="ARBA" id="ARBA00000798"/>
    </source>
</evidence>
<dbReference type="SUPFAM" id="SSF50729">
    <property type="entry name" value="PH domain-like"/>
    <property type="match status" value="1"/>
</dbReference>
<evidence type="ECO:0000256" key="6">
    <source>
        <dbReference type="ARBA" id="ARBA00023098"/>
    </source>
</evidence>
<comment type="similarity">
    <text evidence="2 9">Belongs to the phospholipase D family.</text>
</comment>
<dbReference type="PROSITE" id="PS50195">
    <property type="entry name" value="PX"/>
    <property type="match status" value="1"/>
</dbReference>
<evidence type="ECO:0000259" key="12">
    <source>
        <dbReference type="PROSITE" id="PS50195"/>
    </source>
</evidence>
<dbReference type="SUPFAM" id="SSF56024">
    <property type="entry name" value="Phospholipase D/nuclease"/>
    <property type="match status" value="2"/>
</dbReference>
<dbReference type="PANTHER" id="PTHR18896:SF76">
    <property type="entry name" value="PHOSPHOLIPASE"/>
    <property type="match status" value="1"/>
</dbReference>
<evidence type="ECO:0000256" key="4">
    <source>
        <dbReference type="ARBA" id="ARBA00022801"/>
    </source>
</evidence>
<evidence type="ECO:0000256" key="7">
    <source>
        <dbReference type="ARBA" id="ARBA00023288"/>
    </source>
</evidence>
<feature type="domain" description="PLD phosphodiesterase" evidence="11">
    <location>
        <begin position="490"/>
        <end position="517"/>
    </location>
</feature>
<evidence type="ECO:0000256" key="10">
    <source>
        <dbReference type="SAM" id="MobiDB-lite"/>
    </source>
</evidence>